<keyword evidence="2" id="KW-0472">Membrane</keyword>
<gene>
    <name evidence="3" type="ORF">BJ971_006507</name>
</gene>
<dbReference type="RefSeq" id="WP_184996942.1">
    <property type="nucleotide sequence ID" value="NZ_BOMK01000021.1"/>
</dbReference>
<feature type="transmembrane region" description="Helical" evidence="2">
    <location>
        <begin position="243"/>
        <end position="263"/>
    </location>
</feature>
<sequence length="419" mass="44453">MADQQPENPAAPAPGPAGGADAPDDPTPADGVTAARWSGSAVVPPHVPRRPWWSRRRGEDRPSPPADPWAGRDDPSVTPAVDPWADQDTPWQAELPFPEAMPPTRIVGAMPPTRIGPPLPPTRTDPPVPPAPARPPMPPASAPALGGPPAIAPTAGGMPPAIAPAAPTKRRWGRNRARKAPATAVNRLPIQPRPPAAPPQSRPAPPPAPPPWQRPTQGRPPAAPPGRRPLPPARRKRRWPRRLFLFTLVSLVCCCGVPGYLAWPAASQYPVTADLPASIADLDLREDGASRRAVERLTEELRGTSLVQGDVFAGIYADGKGKKVTVFGTTGLRLTPQEDVEAEIAHLADGYRIKDIEPYDLGETGLHERCGVGRKGGSAVVVCAWADHGSLGTVMFTRRSVAESAELTGLVRSSVLVRR</sequence>
<feature type="compositionally biased region" description="Low complexity" evidence="1">
    <location>
        <begin position="142"/>
        <end position="167"/>
    </location>
</feature>
<keyword evidence="2" id="KW-1133">Transmembrane helix</keyword>
<evidence type="ECO:0000313" key="3">
    <source>
        <dbReference type="EMBL" id="MBB4765951.1"/>
    </source>
</evidence>
<feature type="compositionally biased region" description="Pro residues" evidence="1">
    <location>
        <begin position="114"/>
        <end position="141"/>
    </location>
</feature>
<evidence type="ECO:0000256" key="1">
    <source>
        <dbReference type="SAM" id="MobiDB-lite"/>
    </source>
</evidence>
<evidence type="ECO:0000256" key="2">
    <source>
        <dbReference type="SAM" id="Phobius"/>
    </source>
</evidence>
<dbReference type="PRINTS" id="PR01217">
    <property type="entry name" value="PRICHEXTENSN"/>
</dbReference>
<evidence type="ECO:0000313" key="4">
    <source>
        <dbReference type="Proteomes" id="UP000578112"/>
    </source>
</evidence>
<feature type="compositionally biased region" description="Pro residues" evidence="1">
    <location>
        <begin position="191"/>
        <end position="213"/>
    </location>
</feature>
<protein>
    <submittedName>
        <fullName evidence="3">Uncharacterized protein</fullName>
    </submittedName>
</protein>
<feature type="compositionally biased region" description="Basic residues" evidence="1">
    <location>
        <begin position="168"/>
        <end position="179"/>
    </location>
</feature>
<dbReference type="Proteomes" id="UP000578112">
    <property type="component" value="Unassembled WGS sequence"/>
</dbReference>
<dbReference type="AlphaFoldDB" id="A0A7W7MT29"/>
<proteinExistence type="predicted"/>
<organism evidence="3 4">
    <name type="scientific">Actinoplanes digitatis</name>
    <dbReference type="NCBI Taxonomy" id="1868"/>
    <lineage>
        <taxon>Bacteria</taxon>
        <taxon>Bacillati</taxon>
        <taxon>Actinomycetota</taxon>
        <taxon>Actinomycetes</taxon>
        <taxon>Micromonosporales</taxon>
        <taxon>Micromonosporaceae</taxon>
        <taxon>Actinoplanes</taxon>
    </lineage>
</organism>
<feature type="region of interest" description="Disordered" evidence="1">
    <location>
        <begin position="1"/>
        <end position="235"/>
    </location>
</feature>
<comment type="caution">
    <text evidence="3">The sequence shown here is derived from an EMBL/GenBank/DDBJ whole genome shotgun (WGS) entry which is preliminary data.</text>
</comment>
<feature type="compositionally biased region" description="Pro residues" evidence="1">
    <location>
        <begin position="221"/>
        <end position="232"/>
    </location>
</feature>
<accession>A0A7W7MT29</accession>
<dbReference type="EMBL" id="JACHNH010000001">
    <property type="protein sequence ID" value="MBB4765951.1"/>
    <property type="molecule type" value="Genomic_DNA"/>
</dbReference>
<keyword evidence="4" id="KW-1185">Reference proteome</keyword>
<keyword evidence="2" id="KW-0812">Transmembrane</keyword>
<reference evidence="3 4" key="1">
    <citation type="submission" date="2020-08" db="EMBL/GenBank/DDBJ databases">
        <title>Sequencing the genomes of 1000 actinobacteria strains.</title>
        <authorList>
            <person name="Klenk H.-P."/>
        </authorList>
    </citation>
    <scope>NUCLEOTIDE SEQUENCE [LARGE SCALE GENOMIC DNA]</scope>
    <source>
        <strain evidence="3 4">DSM 43149</strain>
    </source>
</reference>
<name>A0A7W7MT29_9ACTN</name>